<organism evidence="3 4">
    <name type="scientific">Terriglobus roseus</name>
    <dbReference type="NCBI Taxonomy" id="392734"/>
    <lineage>
        <taxon>Bacteria</taxon>
        <taxon>Pseudomonadati</taxon>
        <taxon>Acidobacteriota</taxon>
        <taxon>Terriglobia</taxon>
        <taxon>Terriglobales</taxon>
        <taxon>Acidobacteriaceae</taxon>
        <taxon>Terriglobus</taxon>
    </lineage>
</organism>
<sequence>MDTPNRTRTSPLPVHADASFVTKKTGVLDSLANNRKLALNLAIAVVVVVVVVAAGVLVYNHRSAEAANQLSAAMQTYAAPIRSAENPVPASTRSFGSTDERAKAANAEFKAIADTYGMTDAGRNALYLEGLTALQTGQNASAEELLKKSAGSWNRDISNLAGLALAGLYHQTGRTSDAVAEYNRIIAKPSNLVPSGLAKLQLAEMYDADGKSADAKKIYAEIKDKDPKSAAAELASEKLNGPAAR</sequence>
<keyword evidence="1" id="KW-0812">Transmembrane</keyword>
<keyword evidence="4" id="KW-1185">Reference proteome</keyword>
<evidence type="ECO:0000313" key="3">
    <source>
        <dbReference type="EMBL" id="SDF84185.1"/>
    </source>
</evidence>
<dbReference type="AlphaFoldDB" id="A0A1G7PD22"/>
<dbReference type="RefSeq" id="WP_083346254.1">
    <property type="nucleotide sequence ID" value="NZ_LT629690.1"/>
</dbReference>
<dbReference type="Proteomes" id="UP000182427">
    <property type="component" value="Chromosome I"/>
</dbReference>
<feature type="transmembrane region" description="Helical" evidence="1">
    <location>
        <begin position="37"/>
        <end position="59"/>
    </location>
</feature>
<protein>
    <submittedName>
        <fullName evidence="3">Putative negative regulator of RcsB-dependent stress response</fullName>
    </submittedName>
</protein>
<evidence type="ECO:0000259" key="2">
    <source>
        <dbReference type="Pfam" id="PF09976"/>
    </source>
</evidence>
<dbReference type="InterPro" id="IPR018704">
    <property type="entry name" value="SecYEG/CpoB_TPR"/>
</dbReference>
<feature type="domain" description="Ancillary SecYEG translocon subunit/Cell division coordinator CpoB TPR" evidence="2">
    <location>
        <begin position="41"/>
        <end position="240"/>
    </location>
</feature>
<dbReference type="OrthoDB" id="115117at2"/>
<reference evidence="3 4" key="1">
    <citation type="submission" date="2016-10" db="EMBL/GenBank/DDBJ databases">
        <authorList>
            <person name="de Groot N.N."/>
        </authorList>
    </citation>
    <scope>NUCLEOTIDE SEQUENCE [LARGE SCALE GENOMIC DNA]</scope>
    <source>
        <strain evidence="3 4">GAS232</strain>
    </source>
</reference>
<keyword evidence="1" id="KW-0472">Membrane</keyword>
<keyword evidence="1" id="KW-1133">Transmembrane helix</keyword>
<proteinExistence type="predicted"/>
<gene>
    <name evidence="3" type="ORF">SAMN05444167_3466</name>
</gene>
<evidence type="ECO:0000256" key="1">
    <source>
        <dbReference type="SAM" id="Phobius"/>
    </source>
</evidence>
<dbReference type="Gene3D" id="1.25.40.10">
    <property type="entry name" value="Tetratricopeptide repeat domain"/>
    <property type="match status" value="1"/>
</dbReference>
<dbReference type="SUPFAM" id="SSF48452">
    <property type="entry name" value="TPR-like"/>
    <property type="match status" value="1"/>
</dbReference>
<accession>A0A1G7PD22</accession>
<dbReference type="EMBL" id="LT629690">
    <property type="protein sequence ID" value="SDF84185.1"/>
    <property type="molecule type" value="Genomic_DNA"/>
</dbReference>
<dbReference type="InterPro" id="IPR011990">
    <property type="entry name" value="TPR-like_helical_dom_sf"/>
</dbReference>
<name>A0A1G7PD22_9BACT</name>
<evidence type="ECO:0000313" key="4">
    <source>
        <dbReference type="Proteomes" id="UP000182427"/>
    </source>
</evidence>
<dbReference type="Pfam" id="PF09976">
    <property type="entry name" value="TPR_21"/>
    <property type="match status" value="1"/>
</dbReference>